<evidence type="ECO:0000256" key="4">
    <source>
        <dbReference type="ARBA" id="ARBA00022592"/>
    </source>
</evidence>
<keyword evidence="6 8" id="KW-1133">Transmembrane helix</keyword>
<sequence>MEIATTITSTLSTSTLVPLDRSSVLWVLIVGVIVAFFLAAGLGANDVSNTYGTSVGSGVVTIFQAYVLATIFITMGALLVGWQVTDMMRKGVVDVDEYKNAPHELMLGQLAVLGGTATWLAITTALSLPVSTTHAVVGSTLGFSLVLRGTEGVEWYEIGKIVMSWFLSPAISGAITLILYLLVDFAVLRRNHPFDCGLRSLPYFYFAVISFNVFMATWDGSRLLHFDKIPIWGCVILALGIGLIAALLVHFILKPRLRRKIRESAYDVEATQNPPTKTKLSEADYSECSEDSGAVGKVKRFMKWLLPDKNRVDDEKTIQLFGSIQLFTACFAGFAIGANDVGNAIAPVASLVDIYTHRSAEQNSQVPIYVLLYGVVGICAGMYTLGYRIIRTVGTNVSKINPATGFTIEFGAALTTLVASKFGLPMSTTQCLVGSVVLVSCVRPGEGVKWKVFRDIVIAWVSTVPMSTAISAGIMFLLKFTL</sequence>
<name>A0AA36DNS9_CYLNA</name>
<comment type="caution">
    <text evidence="9">The sequence shown here is derived from an EMBL/GenBank/DDBJ whole genome shotgun (WGS) entry which is preliminary data.</text>
</comment>
<evidence type="ECO:0000256" key="3">
    <source>
        <dbReference type="ARBA" id="ARBA00022448"/>
    </source>
</evidence>
<evidence type="ECO:0000313" key="10">
    <source>
        <dbReference type="Proteomes" id="UP001176961"/>
    </source>
</evidence>
<protein>
    <recommendedName>
        <fullName evidence="8">Phosphate transporter</fullName>
    </recommendedName>
</protein>
<keyword evidence="7 8" id="KW-0472">Membrane</keyword>
<evidence type="ECO:0000313" key="9">
    <source>
        <dbReference type="EMBL" id="CAJ0589949.1"/>
    </source>
</evidence>
<dbReference type="PANTHER" id="PTHR11101:SF67">
    <property type="entry name" value="PHOSPHATE TRANSPORTER"/>
    <property type="match status" value="1"/>
</dbReference>
<accession>A0AA36DNS9</accession>
<feature type="transmembrane region" description="Helical" evidence="8">
    <location>
        <begin position="457"/>
        <end position="478"/>
    </location>
</feature>
<reference evidence="9" key="1">
    <citation type="submission" date="2023-07" db="EMBL/GenBank/DDBJ databases">
        <authorList>
            <consortium name="CYATHOMIX"/>
        </authorList>
    </citation>
    <scope>NUCLEOTIDE SEQUENCE</scope>
    <source>
        <strain evidence="9">N/A</strain>
    </source>
</reference>
<dbReference type="Proteomes" id="UP001176961">
    <property type="component" value="Unassembled WGS sequence"/>
</dbReference>
<feature type="transmembrane region" description="Helical" evidence="8">
    <location>
        <begin position="230"/>
        <end position="253"/>
    </location>
</feature>
<dbReference type="InterPro" id="IPR001204">
    <property type="entry name" value="Phos_transporter"/>
</dbReference>
<feature type="transmembrane region" description="Helical" evidence="8">
    <location>
        <begin position="200"/>
        <end position="218"/>
    </location>
</feature>
<evidence type="ECO:0000256" key="6">
    <source>
        <dbReference type="ARBA" id="ARBA00022989"/>
    </source>
</evidence>
<dbReference type="PANTHER" id="PTHR11101">
    <property type="entry name" value="PHOSPHATE TRANSPORTER"/>
    <property type="match status" value="1"/>
</dbReference>
<evidence type="ECO:0000256" key="5">
    <source>
        <dbReference type="ARBA" id="ARBA00022692"/>
    </source>
</evidence>
<keyword evidence="4 8" id="KW-0592">Phosphate transport</keyword>
<comment type="subcellular location">
    <subcellularLocation>
        <location evidence="1 8">Membrane</location>
        <topology evidence="1 8">Multi-pass membrane protein</topology>
    </subcellularLocation>
</comment>
<evidence type="ECO:0000256" key="8">
    <source>
        <dbReference type="RuleBase" id="RU363058"/>
    </source>
</evidence>
<dbReference type="AlphaFoldDB" id="A0AA36DNS9"/>
<gene>
    <name evidence="9" type="ORF">CYNAS_LOCUS1932</name>
</gene>
<organism evidence="9 10">
    <name type="scientific">Cylicocyclus nassatus</name>
    <name type="common">Nematode worm</name>
    <dbReference type="NCBI Taxonomy" id="53992"/>
    <lineage>
        <taxon>Eukaryota</taxon>
        <taxon>Metazoa</taxon>
        <taxon>Ecdysozoa</taxon>
        <taxon>Nematoda</taxon>
        <taxon>Chromadorea</taxon>
        <taxon>Rhabditida</taxon>
        <taxon>Rhabditina</taxon>
        <taxon>Rhabditomorpha</taxon>
        <taxon>Strongyloidea</taxon>
        <taxon>Strongylidae</taxon>
        <taxon>Cylicocyclus</taxon>
    </lineage>
</organism>
<evidence type="ECO:0000256" key="2">
    <source>
        <dbReference type="ARBA" id="ARBA00009916"/>
    </source>
</evidence>
<comment type="function">
    <text evidence="8">Sodium-phosphate symporter.</text>
</comment>
<feature type="transmembrane region" description="Helical" evidence="8">
    <location>
        <begin position="105"/>
        <end position="128"/>
    </location>
</feature>
<evidence type="ECO:0000256" key="7">
    <source>
        <dbReference type="ARBA" id="ARBA00023136"/>
    </source>
</evidence>
<keyword evidence="10" id="KW-1185">Reference proteome</keyword>
<feature type="transmembrane region" description="Helical" evidence="8">
    <location>
        <begin position="24"/>
        <end position="43"/>
    </location>
</feature>
<keyword evidence="3 8" id="KW-0813">Transport</keyword>
<dbReference type="GO" id="GO:0016020">
    <property type="term" value="C:membrane"/>
    <property type="evidence" value="ECO:0007669"/>
    <property type="project" value="UniProtKB-SubCell"/>
</dbReference>
<comment type="similarity">
    <text evidence="2 8">Belongs to the inorganic phosphate transporter (PiT) (TC 2.A.20) family.</text>
</comment>
<dbReference type="EMBL" id="CATQJL010000001">
    <property type="protein sequence ID" value="CAJ0589949.1"/>
    <property type="molecule type" value="Genomic_DNA"/>
</dbReference>
<dbReference type="GO" id="GO:0035435">
    <property type="term" value="P:phosphate ion transmembrane transport"/>
    <property type="evidence" value="ECO:0007669"/>
    <property type="project" value="TreeGrafter"/>
</dbReference>
<feature type="transmembrane region" description="Helical" evidence="8">
    <location>
        <begin position="165"/>
        <end position="188"/>
    </location>
</feature>
<proteinExistence type="inferred from homology"/>
<feature type="transmembrane region" description="Helical" evidence="8">
    <location>
        <begin position="63"/>
        <end position="84"/>
    </location>
</feature>
<dbReference type="Pfam" id="PF01384">
    <property type="entry name" value="PHO4"/>
    <property type="match status" value="1"/>
</dbReference>
<keyword evidence="5 8" id="KW-0812">Transmembrane</keyword>
<feature type="transmembrane region" description="Helical" evidence="8">
    <location>
        <begin position="368"/>
        <end position="390"/>
    </location>
</feature>
<evidence type="ECO:0000256" key="1">
    <source>
        <dbReference type="ARBA" id="ARBA00004141"/>
    </source>
</evidence>
<dbReference type="GO" id="GO:0005315">
    <property type="term" value="F:phosphate transmembrane transporter activity"/>
    <property type="evidence" value="ECO:0007669"/>
    <property type="project" value="InterPro"/>
</dbReference>